<feature type="transmembrane region" description="Helical" evidence="2">
    <location>
        <begin position="72"/>
        <end position="94"/>
    </location>
</feature>
<sequence length="371" mass="42795">MAANLIGAVIVGISITLTSHSYLRLKLLKTNGHEIMLLNIANIFTLANEIAILTLCYASQGFLSSEMVPCLSFLSNLAYCITKPAMIYLAYLRVSYIYKKYRQYCIYHYWLLVCRIITMVVLLSSELALYLECKEINNESSTKCQKLNVFWKIVAIFDSLWQIYYIVSETIFFYHLMTQLKNINKDANTKIIRYTHFQTILFFIDILQLIAIGIYKCKFLLKASFPSFFYFEILSCAFTVYNISQFGIRIPRSFRDSPYKDGEVSPVPVKYQDSPKYDIYLSHLNDNQLDTETDSFVYNSMGNTHGPLDEQHHSNFSEGNNSNNSDSLAIQTPSRAKTKDDRDDKNCIEFAYCYTDDDENINLTSASRSNI</sequence>
<dbReference type="Proteomes" id="UP000789508">
    <property type="component" value="Unassembled WGS sequence"/>
</dbReference>
<keyword evidence="2" id="KW-1133">Transmembrane helix</keyword>
<comment type="caution">
    <text evidence="3">The sequence shown here is derived from an EMBL/GenBank/DDBJ whole genome shotgun (WGS) entry which is preliminary data.</text>
</comment>
<evidence type="ECO:0000313" key="4">
    <source>
        <dbReference type="Proteomes" id="UP000789508"/>
    </source>
</evidence>
<gene>
    <name evidence="3" type="ORF">ALEPTO_LOCUS4469</name>
</gene>
<feature type="transmembrane region" description="Helical" evidence="2">
    <location>
        <begin position="35"/>
        <end position="60"/>
    </location>
</feature>
<feature type="transmembrane region" description="Helical" evidence="2">
    <location>
        <begin position="6"/>
        <end position="23"/>
    </location>
</feature>
<dbReference type="OrthoDB" id="2334596at2759"/>
<feature type="compositionally biased region" description="Low complexity" evidence="1">
    <location>
        <begin position="316"/>
        <end position="327"/>
    </location>
</feature>
<accession>A0A9N9A9J3</accession>
<dbReference type="AlphaFoldDB" id="A0A9N9A9J3"/>
<organism evidence="3 4">
    <name type="scientific">Ambispora leptoticha</name>
    <dbReference type="NCBI Taxonomy" id="144679"/>
    <lineage>
        <taxon>Eukaryota</taxon>
        <taxon>Fungi</taxon>
        <taxon>Fungi incertae sedis</taxon>
        <taxon>Mucoromycota</taxon>
        <taxon>Glomeromycotina</taxon>
        <taxon>Glomeromycetes</taxon>
        <taxon>Archaeosporales</taxon>
        <taxon>Ambisporaceae</taxon>
        <taxon>Ambispora</taxon>
    </lineage>
</organism>
<feature type="transmembrane region" description="Helical" evidence="2">
    <location>
        <begin position="227"/>
        <end position="248"/>
    </location>
</feature>
<feature type="region of interest" description="Disordered" evidence="1">
    <location>
        <begin position="308"/>
        <end position="341"/>
    </location>
</feature>
<keyword evidence="2" id="KW-0812">Transmembrane</keyword>
<feature type="transmembrane region" description="Helical" evidence="2">
    <location>
        <begin position="197"/>
        <end position="215"/>
    </location>
</feature>
<keyword evidence="2" id="KW-0472">Membrane</keyword>
<protein>
    <submittedName>
        <fullName evidence="3">11507_t:CDS:1</fullName>
    </submittedName>
</protein>
<evidence type="ECO:0000313" key="3">
    <source>
        <dbReference type="EMBL" id="CAG8521057.1"/>
    </source>
</evidence>
<evidence type="ECO:0000256" key="2">
    <source>
        <dbReference type="SAM" id="Phobius"/>
    </source>
</evidence>
<feature type="transmembrane region" description="Helical" evidence="2">
    <location>
        <begin position="106"/>
        <end position="129"/>
    </location>
</feature>
<dbReference type="EMBL" id="CAJVPS010001030">
    <property type="protein sequence ID" value="CAG8521057.1"/>
    <property type="molecule type" value="Genomic_DNA"/>
</dbReference>
<feature type="transmembrane region" description="Helical" evidence="2">
    <location>
        <begin position="149"/>
        <end position="176"/>
    </location>
</feature>
<keyword evidence="4" id="KW-1185">Reference proteome</keyword>
<reference evidence="3" key="1">
    <citation type="submission" date="2021-06" db="EMBL/GenBank/DDBJ databases">
        <authorList>
            <person name="Kallberg Y."/>
            <person name="Tangrot J."/>
            <person name="Rosling A."/>
        </authorList>
    </citation>
    <scope>NUCLEOTIDE SEQUENCE</scope>
    <source>
        <strain evidence="3">FL130A</strain>
    </source>
</reference>
<proteinExistence type="predicted"/>
<name>A0A9N9A9J3_9GLOM</name>
<evidence type="ECO:0000256" key="1">
    <source>
        <dbReference type="SAM" id="MobiDB-lite"/>
    </source>
</evidence>